<dbReference type="PATRIC" id="fig|1423715.3.peg.596"/>
<evidence type="ECO:0000313" key="3">
    <source>
        <dbReference type="Proteomes" id="UP000051955"/>
    </source>
</evidence>
<organism evidence="2 3">
    <name type="scientific">Levilactobacillus acidifarinae DSM 19394 = JCM 15949</name>
    <dbReference type="NCBI Taxonomy" id="1423715"/>
    <lineage>
        <taxon>Bacteria</taxon>
        <taxon>Bacillati</taxon>
        <taxon>Bacillota</taxon>
        <taxon>Bacilli</taxon>
        <taxon>Lactobacillales</taxon>
        <taxon>Lactobacillaceae</taxon>
        <taxon>Levilactobacillus</taxon>
    </lineage>
</organism>
<name>A0A0R1LGM4_9LACO</name>
<keyword evidence="3" id="KW-1185">Reference proteome</keyword>
<feature type="compositionally biased region" description="Polar residues" evidence="1">
    <location>
        <begin position="51"/>
        <end position="71"/>
    </location>
</feature>
<accession>A0A0R1LGM4</accession>
<proteinExistence type="predicted"/>
<sequence length="194" mass="20684">MSHLWNDLLSGLNHLTHLDQKSRKKYEDQAHRAKSQEELDAVLEAAKNEDAQQAASTGNASQPSQEPSNAITAPDLKFVSGPAATTQRLTNGVSSQLTITTTTQATWVVSVQLGAFKSQQGHILTGAKLQLRTDQSAKAPVLTAGEKNVLFSMTTGPGSHTTDLKDSTLTLPSAVYAGTYQASLYYTLTAGPQT</sequence>
<dbReference type="Proteomes" id="UP000051955">
    <property type="component" value="Unassembled WGS sequence"/>
</dbReference>
<protein>
    <recommendedName>
        <fullName evidence="4">WxL domain-containing protein</fullName>
    </recommendedName>
</protein>
<dbReference type="EMBL" id="AZDV01000026">
    <property type="protein sequence ID" value="KRK94600.1"/>
    <property type="molecule type" value="Genomic_DNA"/>
</dbReference>
<gene>
    <name evidence="2" type="ORF">FD25_GL000570</name>
</gene>
<evidence type="ECO:0000256" key="1">
    <source>
        <dbReference type="SAM" id="MobiDB-lite"/>
    </source>
</evidence>
<reference evidence="2 3" key="1">
    <citation type="journal article" date="2015" name="Genome Announc.">
        <title>Expanding the biotechnology potential of lactobacilli through comparative genomics of 213 strains and associated genera.</title>
        <authorList>
            <person name="Sun Z."/>
            <person name="Harris H.M."/>
            <person name="McCann A."/>
            <person name="Guo C."/>
            <person name="Argimon S."/>
            <person name="Zhang W."/>
            <person name="Yang X."/>
            <person name="Jeffery I.B."/>
            <person name="Cooney J.C."/>
            <person name="Kagawa T.F."/>
            <person name="Liu W."/>
            <person name="Song Y."/>
            <person name="Salvetti E."/>
            <person name="Wrobel A."/>
            <person name="Rasinkangas P."/>
            <person name="Parkhill J."/>
            <person name="Rea M.C."/>
            <person name="O'Sullivan O."/>
            <person name="Ritari J."/>
            <person name="Douillard F.P."/>
            <person name="Paul Ross R."/>
            <person name="Yang R."/>
            <person name="Briner A.E."/>
            <person name="Felis G.E."/>
            <person name="de Vos W.M."/>
            <person name="Barrangou R."/>
            <person name="Klaenhammer T.R."/>
            <person name="Caufield P.W."/>
            <person name="Cui Y."/>
            <person name="Zhang H."/>
            <person name="O'Toole P.W."/>
        </authorList>
    </citation>
    <scope>NUCLEOTIDE SEQUENCE [LARGE SCALE GENOMIC DNA]</scope>
    <source>
        <strain evidence="2 3">DSM 19394</strain>
    </source>
</reference>
<evidence type="ECO:0008006" key="4">
    <source>
        <dbReference type="Google" id="ProtNLM"/>
    </source>
</evidence>
<feature type="region of interest" description="Disordered" evidence="1">
    <location>
        <begin position="49"/>
        <end position="72"/>
    </location>
</feature>
<evidence type="ECO:0000313" key="2">
    <source>
        <dbReference type="EMBL" id="KRK94600.1"/>
    </source>
</evidence>
<comment type="caution">
    <text evidence="2">The sequence shown here is derived from an EMBL/GenBank/DDBJ whole genome shotgun (WGS) entry which is preliminary data.</text>
</comment>
<dbReference type="AlphaFoldDB" id="A0A0R1LGM4"/>